<dbReference type="InParanoid" id="A2DK35"/>
<evidence type="ECO:0000313" key="3">
    <source>
        <dbReference type="Proteomes" id="UP000001542"/>
    </source>
</evidence>
<dbReference type="SUPFAM" id="SSF52058">
    <property type="entry name" value="L domain-like"/>
    <property type="match status" value="1"/>
</dbReference>
<dbReference type="AlphaFoldDB" id="A2DK35"/>
<dbReference type="SMR" id="A2DK35"/>
<evidence type="ECO:0000313" key="2">
    <source>
        <dbReference type="EMBL" id="EAY19206.1"/>
    </source>
</evidence>
<reference evidence="2" key="1">
    <citation type="submission" date="2006-10" db="EMBL/GenBank/DDBJ databases">
        <authorList>
            <person name="Amadeo P."/>
            <person name="Zhao Q."/>
            <person name="Wortman J."/>
            <person name="Fraser-Liggett C."/>
            <person name="Carlton J."/>
        </authorList>
    </citation>
    <scope>NUCLEOTIDE SEQUENCE</scope>
    <source>
        <strain evidence="2">G3</strain>
    </source>
</reference>
<dbReference type="VEuPathDB" id="TrichDB:TVAGG3_0169680"/>
<feature type="compositionally biased region" description="Basic residues" evidence="1">
    <location>
        <begin position="1"/>
        <end position="10"/>
    </location>
</feature>
<dbReference type="InterPro" id="IPR032675">
    <property type="entry name" value="LRR_dom_sf"/>
</dbReference>
<gene>
    <name evidence="2" type="ORF">TVAG_214310</name>
</gene>
<proteinExistence type="predicted"/>
<dbReference type="Proteomes" id="UP000001542">
    <property type="component" value="Unassembled WGS sequence"/>
</dbReference>
<feature type="region of interest" description="Disordered" evidence="1">
    <location>
        <begin position="1"/>
        <end position="25"/>
    </location>
</feature>
<evidence type="ECO:0008006" key="4">
    <source>
        <dbReference type="Google" id="ProtNLM"/>
    </source>
</evidence>
<dbReference type="VEuPathDB" id="TrichDB:TVAG_214310"/>
<dbReference type="RefSeq" id="XP_001580192.1">
    <property type="nucleotide sequence ID" value="XM_001580142.1"/>
</dbReference>
<accession>A2DK35</accession>
<evidence type="ECO:0000256" key="1">
    <source>
        <dbReference type="SAM" id="MobiDB-lite"/>
    </source>
</evidence>
<reference evidence="2" key="2">
    <citation type="journal article" date="2007" name="Science">
        <title>Draft genome sequence of the sexually transmitted pathogen Trichomonas vaginalis.</title>
        <authorList>
            <person name="Carlton J.M."/>
            <person name="Hirt R.P."/>
            <person name="Silva J.C."/>
            <person name="Delcher A.L."/>
            <person name="Schatz M."/>
            <person name="Zhao Q."/>
            <person name="Wortman J.R."/>
            <person name="Bidwell S.L."/>
            <person name="Alsmark U.C.M."/>
            <person name="Besteiro S."/>
            <person name="Sicheritz-Ponten T."/>
            <person name="Noel C.J."/>
            <person name="Dacks J.B."/>
            <person name="Foster P.G."/>
            <person name="Simillion C."/>
            <person name="Van de Peer Y."/>
            <person name="Miranda-Saavedra D."/>
            <person name="Barton G.J."/>
            <person name="Westrop G.D."/>
            <person name="Mueller S."/>
            <person name="Dessi D."/>
            <person name="Fiori P.L."/>
            <person name="Ren Q."/>
            <person name="Paulsen I."/>
            <person name="Zhang H."/>
            <person name="Bastida-Corcuera F.D."/>
            <person name="Simoes-Barbosa A."/>
            <person name="Brown M.T."/>
            <person name="Hayes R.D."/>
            <person name="Mukherjee M."/>
            <person name="Okumura C.Y."/>
            <person name="Schneider R."/>
            <person name="Smith A.J."/>
            <person name="Vanacova S."/>
            <person name="Villalvazo M."/>
            <person name="Haas B.J."/>
            <person name="Pertea M."/>
            <person name="Feldblyum T.V."/>
            <person name="Utterback T.R."/>
            <person name="Shu C.L."/>
            <person name="Osoegawa K."/>
            <person name="de Jong P.J."/>
            <person name="Hrdy I."/>
            <person name="Horvathova L."/>
            <person name="Zubacova Z."/>
            <person name="Dolezal P."/>
            <person name="Malik S.B."/>
            <person name="Logsdon J.M. Jr."/>
            <person name="Henze K."/>
            <person name="Gupta A."/>
            <person name="Wang C.C."/>
            <person name="Dunne R.L."/>
            <person name="Upcroft J.A."/>
            <person name="Upcroft P."/>
            <person name="White O."/>
            <person name="Salzberg S.L."/>
            <person name="Tang P."/>
            <person name="Chiu C.-H."/>
            <person name="Lee Y.-S."/>
            <person name="Embley T.M."/>
            <person name="Coombs G.H."/>
            <person name="Mottram J.C."/>
            <person name="Tachezy J."/>
            <person name="Fraser-Liggett C.M."/>
            <person name="Johnson P.J."/>
        </authorList>
    </citation>
    <scope>NUCLEOTIDE SEQUENCE [LARGE SCALE GENOMIC DNA]</scope>
    <source>
        <strain evidence="2">G3</strain>
    </source>
</reference>
<dbReference type="KEGG" id="tva:5464731"/>
<dbReference type="EMBL" id="DS113210">
    <property type="protein sequence ID" value="EAY19206.1"/>
    <property type="molecule type" value="Genomic_DNA"/>
</dbReference>
<organism evidence="2 3">
    <name type="scientific">Trichomonas vaginalis (strain ATCC PRA-98 / G3)</name>
    <dbReference type="NCBI Taxonomy" id="412133"/>
    <lineage>
        <taxon>Eukaryota</taxon>
        <taxon>Metamonada</taxon>
        <taxon>Parabasalia</taxon>
        <taxon>Trichomonadida</taxon>
        <taxon>Trichomonadidae</taxon>
        <taxon>Trichomonas</taxon>
    </lineage>
</organism>
<keyword evidence="3" id="KW-1185">Reference proteome</keyword>
<name>A2DK35_TRIV3</name>
<dbReference type="OrthoDB" id="10666947at2759"/>
<protein>
    <recommendedName>
        <fullName evidence="4">Leucine Rich Repeat family protein</fullName>
    </recommendedName>
</protein>
<dbReference type="Gene3D" id="3.80.10.10">
    <property type="entry name" value="Ribonuclease Inhibitor"/>
    <property type="match status" value="1"/>
</dbReference>
<sequence length="292" mass="33337">MKKNIIRVKPKSSPAKNTETKKESYTIPPECSSFDEIPANFSQNLDLSNQFINTWTGILKHESLISLDISGTKISDFKGTNNLNSLKTLKFINTPLMNLPYPQISAIYAFGYQLNSINDETISKTEIEHLKEHLLSQELQQKIRAGFILCSYPKYTITDINQLVCTGEAFMTRKKAFEFENNSNHILHTEFSSKNKTFNREKSQAVLDILRSYNTSNVESFISYKRSNKVPIAQKEATKDVDGKIAMIEQENAQLKAQKLKFIGIFQKLSKDNLDVSINDKAFEQQDMLSQI</sequence>